<accession>A0A4V1QW12</accession>
<organism evidence="1 2">
    <name type="scientific">Pelagerythrobacter rhizovicinus</name>
    <dbReference type="NCBI Taxonomy" id="2268576"/>
    <lineage>
        <taxon>Bacteria</taxon>
        <taxon>Pseudomonadati</taxon>
        <taxon>Pseudomonadota</taxon>
        <taxon>Alphaproteobacteria</taxon>
        <taxon>Sphingomonadales</taxon>
        <taxon>Erythrobacteraceae</taxon>
        <taxon>Pelagerythrobacter</taxon>
    </lineage>
</organism>
<keyword evidence="2" id="KW-1185">Reference proteome</keyword>
<dbReference type="Gene3D" id="3.90.226.10">
    <property type="entry name" value="2-enoyl-CoA Hydratase, Chain A, domain 1"/>
    <property type="match status" value="1"/>
</dbReference>
<gene>
    <name evidence="1" type="ORF">ETX26_11705</name>
</gene>
<dbReference type="Proteomes" id="UP000293623">
    <property type="component" value="Unassembled WGS sequence"/>
</dbReference>
<dbReference type="EMBL" id="SDPV01000002">
    <property type="protein sequence ID" value="RXZ64546.1"/>
    <property type="molecule type" value="Genomic_DNA"/>
</dbReference>
<dbReference type="SUPFAM" id="SSF52096">
    <property type="entry name" value="ClpP/crotonase"/>
    <property type="match status" value="1"/>
</dbReference>
<dbReference type="OrthoDB" id="7059145at2"/>
<proteinExistence type="predicted"/>
<protein>
    <submittedName>
        <fullName evidence="1">Peptidase S14</fullName>
    </submittedName>
</protein>
<comment type="caution">
    <text evidence="1">The sequence shown here is derived from an EMBL/GenBank/DDBJ whole genome shotgun (WGS) entry which is preliminary data.</text>
</comment>
<evidence type="ECO:0000313" key="1">
    <source>
        <dbReference type="EMBL" id="RXZ64546.1"/>
    </source>
</evidence>
<dbReference type="RefSeq" id="WP_129524853.1">
    <property type="nucleotide sequence ID" value="NZ_SDPV01000002.1"/>
</dbReference>
<dbReference type="AlphaFoldDB" id="A0A4V1QW12"/>
<evidence type="ECO:0000313" key="2">
    <source>
        <dbReference type="Proteomes" id="UP000293623"/>
    </source>
</evidence>
<sequence>MADYEPQPARADTPPRELVHNPTIRLHGTVDDAMLDTFLDGVAEAERGQGPVAVEVCTLGGDAEVGRRMVLEVGLARERLKGRRLIFIGKTIVYSAGVTIMSAFPREDRFVTSDGVFLIHCRQLEKTVELSGPMRGSMPLVESLCRQLKLGCEMEIEGFKRLIAGSDVEMEEVLDKGLHNWYLTAEDALERRLIAGIIDCD</sequence>
<dbReference type="InterPro" id="IPR029045">
    <property type="entry name" value="ClpP/crotonase-like_dom_sf"/>
</dbReference>
<reference evidence="1 2" key="1">
    <citation type="submission" date="2019-01" db="EMBL/GenBank/DDBJ databases">
        <title>Altererythrobacter rhizovicinus sp. nov., isolated from the rhizosphere soil of Haloxylon ammodendron.</title>
        <authorList>
            <person name="Li H.-P."/>
            <person name="Gou J.-Y."/>
            <person name="Yao D."/>
            <person name="Han Q.-Q."/>
            <person name="Shao K.-Z."/>
            <person name="Zhao Q."/>
            <person name="Zhang J.-L."/>
        </authorList>
    </citation>
    <scope>NUCLEOTIDE SEQUENCE [LARGE SCALE GENOMIC DNA]</scope>
    <source>
        <strain evidence="1 2">AY-3R</strain>
    </source>
</reference>
<name>A0A4V1QW12_9SPHN</name>